<dbReference type="InterPro" id="IPR011527">
    <property type="entry name" value="ABC1_TM_dom"/>
</dbReference>
<dbReference type="SUPFAM" id="SSF52540">
    <property type="entry name" value="P-loop containing nucleoside triphosphate hydrolases"/>
    <property type="match status" value="1"/>
</dbReference>
<dbReference type="SMART" id="SM00382">
    <property type="entry name" value="AAA"/>
    <property type="match status" value="1"/>
</dbReference>
<feature type="transmembrane region" description="Helical" evidence="8">
    <location>
        <begin position="20"/>
        <end position="45"/>
    </location>
</feature>
<dbReference type="CDD" id="cd03246">
    <property type="entry name" value="ABCC_Protease_Secretion"/>
    <property type="match status" value="1"/>
</dbReference>
<protein>
    <submittedName>
        <fullName evidence="11">Type I secretion system permease/ATPase</fullName>
    </submittedName>
</protein>
<accession>A0ABY4W5B9</accession>
<dbReference type="InterPro" id="IPR039421">
    <property type="entry name" value="Type_1_exporter"/>
</dbReference>
<feature type="domain" description="ABC transmembrane type-1" evidence="10">
    <location>
        <begin position="21"/>
        <end position="298"/>
    </location>
</feature>
<evidence type="ECO:0000256" key="4">
    <source>
        <dbReference type="ARBA" id="ARBA00022840"/>
    </source>
</evidence>
<comment type="subcellular location">
    <subcellularLocation>
        <location evidence="1">Cell membrane</location>
        <topology evidence="1">Multi-pass membrane protein</topology>
    </subcellularLocation>
</comment>
<dbReference type="EMBL" id="CP098747">
    <property type="protein sequence ID" value="USG61298.1"/>
    <property type="molecule type" value="Genomic_DNA"/>
</dbReference>
<evidence type="ECO:0000313" key="11">
    <source>
        <dbReference type="EMBL" id="USG61298.1"/>
    </source>
</evidence>
<gene>
    <name evidence="11" type="ORF">NBZ79_19250</name>
</gene>
<dbReference type="PANTHER" id="PTHR43394:SF1">
    <property type="entry name" value="ATP-BINDING CASSETTE SUB-FAMILY B MEMBER 10, MITOCHONDRIAL"/>
    <property type="match status" value="1"/>
</dbReference>
<keyword evidence="6 8" id="KW-0472">Membrane</keyword>
<dbReference type="PANTHER" id="PTHR43394">
    <property type="entry name" value="ATP-DEPENDENT PERMEASE MDL1, MITOCHONDRIAL"/>
    <property type="match status" value="1"/>
</dbReference>
<dbReference type="PROSITE" id="PS50893">
    <property type="entry name" value="ABC_TRANSPORTER_2"/>
    <property type="match status" value="1"/>
</dbReference>
<dbReference type="CDD" id="cd18586">
    <property type="entry name" value="ABC_6TM_PrtD_like"/>
    <property type="match status" value="1"/>
</dbReference>
<dbReference type="InterPro" id="IPR017871">
    <property type="entry name" value="ABC_transporter-like_CS"/>
</dbReference>
<evidence type="ECO:0000256" key="7">
    <source>
        <dbReference type="SAM" id="MobiDB-lite"/>
    </source>
</evidence>
<evidence type="ECO:0000256" key="5">
    <source>
        <dbReference type="ARBA" id="ARBA00022989"/>
    </source>
</evidence>
<feature type="transmembrane region" description="Helical" evidence="8">
    <location>
        <begin position="143"/>
        <end position="172"/>
    </location>
</feature>
<evidence type="ECO:0000256" key="6">
    <source>
        <dbReference type="ARBA" id="ARBA00023136"/>
    </source>
</evidence>
<organism evidence="11 12">
    <name type="scientific">Sneathiella marina</name>
    <dbReference type="NCBI Taxonomy" id="2950108"/>
    <lineage>
        <taxon>Bacteria</taxon>
        <taxon>Pseudomonadati</taxon>
        <taxon>Pseudomonadota</taxon>
        <taxon>Alphaproteobacteria</taxon>
        <taxon>Sneathiellales</taxon>
        <taxon>Sneathiellaceae</taxon>
        <taxon>Sneathiella</taxon>
    </lineage>
</organism>
<keyword evidence="3" id="KW-0547">Nucleotide-binding</keyword>
<dbReference type="PROSITE" id="PS50929">
    <property type="entry name" value="ABC_TM1F"/>
    <property type="match status" value="1"/>
</dbReference>
<sequence length="702" mass="75880">MSNNKNPLLKETLDKCSRVFIVIAVFGLAINMLMLTAPLFMMQVFDRVITSRNTDTLILLMLIAGFALLTMSLLEGARTFVLVRISSWLDQQIGGAALTASIVSTLTSGKDASVQALRDLGNFRSFLTGPNVFPILDAPFAPIFLGVMFLLHPLLGWISVIGAIVLLAIAIANERATRKLLNMSGGQSMVAMKQAETASRNADVVEAMGMMPQLIQRWNDRHADALAMQASASDRGGMFAAASKLVRVMLQIGVTGAGAWLVIQAEMSPGSMIAGSIIMGRALAPVEQAIGSWKGFLSARAAYSRLKKELDESAVRETAMPLPKPKGSISVEGLSYTHKNTTEPILRNINFKINPGEILGIIGPTAAGKTTLVRILVGNLKSRIGFARLDEMDVAEWGADDRGKHIGYLPQDIELFSGTIRENIARMSEGDPADVIAAAKKAGIHEMVLRMEKGYETEIGEGGAALSGGQRQRIALARALFGDPSLLVLDEPNANLDSVGESALMSAMENLRAEGMTIIVIAHRPNILKHVDKILVLKDGMLQDFGGRDDVMMKLQGPQKSLPAPRTQQSFTARQEREDVDRQGIVSPKPFVHETVKPKHYSEPAEKPKQNGVKCARTPAPANGTEISVKPLQPGNLQLNGAPAKIKRKAAVLTMGPSDKIKTKIQSLTTHPLSDAEISRIYAMFVKGDQKGALSYLEDLKR</sequence>
<keyword evidence="5 8" id="KW-1133">Transmembrane helix</keyword>
<dbReference type="Gene3D" id="1.20.1560.10">
    <property type="entry name" value="ABC transporter type 1, transmembrane domain"/>
    <property type="match status" value="1"/>
</dbReference>
<evidence type="ECO:0000313" key="12">
    <source>
        <dbReference type="Proteomes" id="UP001056291"/>
    </source>
</evidence>
<keyword evidence="4" id="KW-0067">ATP-binding</keyword>
<reference evidence="11" key="1">
    <citation type="submission" date="2022-06" db="EMBL/GenBank/DDBJ databases">
        <title>Sneathiella actinostolidae sp. nov., isolated from a sea anemonein the Western Pacific Ocean.</title>
        <authorList>
            <person name="Wei M.J."/>
        </authorList>
    </citation>
    <scope>NUCLEOTIDE SEQUENCE</scope>
    <source>
        <strain evidence="11">PHK-P5</strain>
    </source>
</reference>
<feature type="region of interest" description="Disordered" evidence="7">
    <location>
        <begin position="558"/>
        <end position="580"/>
    </location>
</feature>
<dbReference type="Pfam" id="PF00005">
    <property type="entry name" value="ABC_tran"/>
    <property type="match status" value="1"/>
</dbReference>
<evidence type="ECO:0000256" key="8">
    <source>
        <dbReference type="SAM" id="Phobius"/>
    </source>
</evidence>
<evidence type="ECO:0000259" key="9">
    <source>
        <dbReference type="PROSITE" id="PS50893"/>
    </source>
</evidence>
<dbReference type="InterPro" id="IPR003439">
    <property type="entry name" value="ABC_transporter-like_ATP-bd"/>
</dbReference>
<proteinExistence type="predicted"/>
<feature type="transmembrane region" description="Helical" evidence="8">
    <location>
        <begin position="245"/>
        <end position="263"/>
    </location>
</feature>
<feature type="domain" description="ABC transporter" evidence="9">
    <location>
        <begin position="329"/>
        <end position="564"/>
    </location>
</feature>
<evidence type="ECO:0000259" key="10">
    <source>
        <dbReference type="PROSITE" id="PS50929"/>
    </source>
</evidence>
<dbReference type="Gene3D" id="3.40.50.300">
    <property type="entry name" value="P-loop containing nucleotide triphosphate hydrolases"/>
    <property type="match status" value="1"/>
</dbReference>
<dbReference type="InterPro" id="IPR047957">
    <property type="entry name" value="ABC_AprD-like_6TM"/>
</dbReference>
<keyword evidence="2 8" id="KW-0812">Transmembrane</keyword>
<dbReference type="SUPFAM" id="SSF90123">
    <property type="entry name" value="ABC transporter transmembrane region"/>
    <property type="match status" value="1"/>
</dbReference>
<dbReference type="Proteomes" id="UP001056291">
    <property type="component" value="Chromosome"/>
</dbReference>
<dbReference type="InterPro" id="IPR010128">
    <property type="entry name" value="ATPase_T1SS_PrtD-like"/>
</dbReference>
<evidence type="ECO:0000256" key="3">
    <source>
        <dbReference type="ARBA" id="ARBA00022741"/>
    </source>
</evidence>
<name>A0ABY4W5B9_9PROT</name>
<evidence type="ECO:0000256" key="1">
    <source>
        <dbReference type="ARBA" id="ARBA00004651"/>
    </source>
</evidence>
<dbReference type="RefSeq" id="WP_251934285.1">
    <property type="nucleotide sequence ID" value="NZ_CP098747.1"/>
</dbReference>
<dbReference type="InterPro" id="IPR003593">
    <property type="entry name" value="AAA+_ATPase"/>
</dbReference>
<dbReference type="NCBIfam" id="TIGR01842">
    <property type="entry name" value="type_I_sec_PrtD"/>
    <property type="match status" value="1"/>
</dbReference>
<dbReference type="InterPro" id="IPR036640">
    <property type="entry name" value="ABC1_TM_sf"/>
</dbReference>
<feature type="transmembrane region" description="Helical" evidence="8">
    <location>
        <begin position="57"/>
        <end position="74"/>
    </location>
</feature>
<dbReference type="Pfam" id="PF00664">
    <property type="entry name" value="ABC_membrane"/>
    <property type="match status" value="1"/>
</dbReference>
<dbReference type="PROSITE" id="PS00211">
    <property type="entry name" value="ABC_TRANSPORTER_1"/>
    <property type="match status" value="1"/>
</dbReference>
<evidence type="ECO:0000256" key="2">
    <source>
        <dbReference type="ARBA" id="ARBA00022692"/>
    </source>
</evidence>
<dbReference type="InterPro" id="IPR027417">
    <property type="entry name" value="P-loop_NTPase"/>
</dbReference>
<keyword evidence="12" id="KW-1185">Reference proteome</keyword>